<comment type="caution">
    <text evidence="1">The sequence shown here is derived from an EMBL/GenBank/DDBJ whole genome shotgun (WGS) entry which is preliminary data.</text>
</comment>
<dbReference type="Proteomes" id="UP000193087">
    <property type="component" value="Unassembled WGS sequence"/>
</dbReference>
<evidence type="ECO:0000313" key="1">
    <source>
        <dbReference type="EMBL" id="ORW67780.1"/>
    </source>
</evidence>
<protein>
    <submittedName>
        <fullName evidence="1">Uncharacterized protein</fullName>
    </submittedName>
</protein>
<dbReference type="EMBL" id="LQPQ01000178">
    <property type="protein sequence ID" value="ORW67780.1"/>
    <property type="molecule type" value="Genomic_DNA"/>
</dbReference>
<name>A0A1X2BVW6_9MYCO</name>
<dbReference type="AlphaFoldDB" id="A0A1X2BVW6"/>
<gene>
    <name evidence="1" type="ORF">AWC22_27345</name>
</gene>
<proteinExistence type="predicted"/>
<reference evidence="1 2" key="1">
    <citation type="submission" date="2016-01" db="EMBL/GenBank/DDBJ databases">
        <title>The new phylogeny of the genus Mycobacterium.</title>
        <authorList>
            <person name="Tarcisio F."/>
            <person name="Conor M."/>
            <person name="Antonella G."/>
            <person name="Elisabetta G."/>
            <person name="Giulia F.S."/>
            <person name="Sara T."/>
            <person name="Anna F."/>
            <person name="Clotilde B."/>
            <person name="Roberto B."/>
            <person name="Veronica D.S."/>
            <person name="Fabio R."/>
            <person name="Monica P."/>
            <person name="Olivier J."/>
            <person name="Enrico T."/>
            <person name="Nicola S."/>
        </authorList>
    </citation>
    <scope>NUCLEOTIDE SEQUENCE [LARGE SCALE GENOMIC DNA]</scope>
    <source>
        <strain evidence="1 2">DSM 45176</strain>
    </source>
</reference>
<keyword evidence="2" id="KW-1185">Reference proteome</keyword>
<sequence length="97" mass="11391">MNLVRSKRSCSHAHAWKNRAIVHKINNSAYRAWPCPDLTELSVWRLRRRIYRQRVELLTSLALCSRAVRDLSVSAWWRGPVPISNRRQVAREDGQVN</sequence>
<organism evidence="1 2">
    <name type="scientific">Mycobacterium riyadhense</name>
    <dbReference type="NCBI Taxonomy" id="486698"/>
    <lineage>
        <taxon>Bacteria</taxon>
        <taxon>Bacillati</taxon>
        <taxon>Actinomycetota</taxon>
        <taxon>Actinomycetes</taxon>
        <taxon>Mycobacteriales</taxon>
        <taxon>Mycobacteriaceae</taxon>
        <taxon>Mycobacterium</taxon>
    </lineage>
</organism>
<accession>A0A1X2BVW6</accession>
<evidence type="ECO:0000313" key="2">
    <source>
        <dbReference type="Proteomes" id="UP000193087"/>
    </source>
</evidence>